<dbReference type="InterPro" id="IPR017592">
    <property type="entry name" value="Pilus_assmbl_Flp-typ_CpaB"/>
</dbReference>
<dbReference type="InterPro" id="IPR031571">
    <property type="entry name" value="RcpC_dom"/>
</dbReference>
<feature type="domain" description="SAF" evidence="1">
    <location>
        <begin position="40"/>
        <end position="106"/>
    </location>
</feature>
<evidence type="ECO:0000313" key="2">
    <source>
        <dbReference type="EMBL" id="GAG66860.1"/>
    </source>
</evidence>
<sequence>MRLRIILLIVAIILGVVAVVAVVSYISSIRTSVEEEVEKVEVLVAAQNIPKETPVETIIAADAVTTEAIPRKYLADGVLTTLDNYEGYVTAAPINKGEQMTSTKFVKPEQIGLAFMIPGDMVAISIPVNEVIGVSNLINVGDKVNVIATFSPPGEEAAEAAEETEETLAEEVVIEKEITKILLWNVEVLYIGTRIIIVEEEEEAGEIL</sequence>
<evidence type="ECO:0000259" key="1">
    <source>
        <dbReference type="SMART" id="SM00858"/>
    </source>
</evidence>
<gene>
    <name evidence="2" type="ORF">S01H4_12749</name>
</gene>
<reference evidence="2" key="1">
    <citation type="journal article" date="2014" name="Front. Microbiol.">
        <title>High frequency of phylogenetically diverse reductive dehalogenase-homologous genes in deep subseafloor sedimentary metagenomes.</title>
        <authorList>
            <person name="Kawai M."/>
            <person name="Futagami T."/>
            <person name="Toyoda A."/>
            <person name="Takaki Y."/>
            <person name="Nishi S."/>
            <person name="Hori S."/>
            <person name="Arai W."/>
            <person name="Tsubouchi T."/>
            <person name="Morono Y."/>
            <person name="Uchiyama I."/>
            <person name="Ito T."/>
            <person name="Fujiyama A."/>
            <person name="Inagaki F."/>
            <person name="Takami H."/>
        </authorList>
    </citation>
    <scope>NUCLEOTIDE SEQUENCE</scope>
    <source>
        <strain evidence="2">Expedition CK06-06</strain>
    </source>
</reference>
<dbReference type="NCBIfam" id="TIGR03177">
    <property type="entry name" value="pilus_cpaB"/>
    <property type="match status" value="1"/>
</dbReference>
<comment type="caution">
    <text evidence="2">The sequence shown here is derived from an EMBL/GenBank/DDBJ whole genome shotgun (WGS) entry which is preliminary data.</text>
</comment>
<feature type="non-terminal residue" evidence="2">
    <location>
        <position position="208"/>
    </location>
</feature>
<dbReference type="Pfam" id="PF08666">
    <property type="entry name" value="SAF"/>
    <property type="match status" value="1"/>
</dbReference>
<dbReference type="EMBL" id="BART01005510">
    <property type="protein sequence ID" value="GAG66860.1"/>
    <property type="molecule type" value="Genomic_DNA"/>
</dbReference>
<protein>
    <recommendedName>
        <fullName evidence="1">SAF domain-containing protein</fullName>
    </recommendedName>
</protein>
<organism evidence="2">
    <name type="scientific">marine sediment metagenome</name>
    <dbReference type="NCBI Taxonomy" id="412755"/>
    <lineage>
        <taxon>unclassified sequences</taxon>
        <taxon>metagenomes</taxon>
        <taxon>ecological metagenomes</taxon>
    </lineage>
</organism>
<proteinExistence type="predicted"/>
<dbReference type="Pfam" id="PF16976">
    <property type="entry name" value="RcpC"/>
    <property type="match status" value="1"/>
</dbReference>
<dbReference type="CDD" id="cd11614">
    <property type="entry name" value="SAF_CpaB_FlgA_like"/>
    <property type="match status" value="1"/>
</dbReference>
<accession>X0ZBD6</accession>
<dbReference type="SMART" id="SM00858">
    <property type="entry name" value="SAF"/>
    <property type="match status" value="1"/>
</dbReference>
<dbReference type="InterPro" id="IPR013974">
    <property type="entry name" value="SAF"/>
</dbReference>
<dbReference type="AlphaFoldDB" id="X0ZBD6"/>
<name>X0ZBD6_9ZZZZ</name>